<organism evidence="1 2">
    <name type="scientific">Juglans regia</name>
    <name type="common">English walnut</name>
    <dbReference type="NCBI Taxonomy" id="51240"/>
    <lineage>
        <taxon>Eukaryota</taxon>
        <taxon>Viridiplantae</taxon>
        <taxon>Streptophyta</taxon>
        <taxon>Embryophyta</taxon>
        <taxon>Tracheophyta</taxon>
        <taxon>Spermatophyta</taxon>
        <taxon>Magnoliopsida</taxon>
        <taxon>eudicotyledons</taxon>
        <taxon>Gunneridae</taxon>
        <taxon>Pentapetalae</taxon>
        <taxon>rosids</taxon>
        <taxon>fabids</taxon>
        <taxon>Fagales</taxon>
        <taxon>Juglandaceae</taxon>
        <taxon>Juglans</taxon>
    </lineage>
</organism>
<reference evidence="1" key="2">
    <citation type="submission" date="2020-03" db="EMBL/GenBank/DDBJ databases">
        <title>Walnut 2.0.</title>
        <authorList>
            <person name="Marrano A."/>
            <person name="Britton M."/>
            <person name="Zimin A.V."/>
            <person name="Zaini P.A."/>
            <person name="Workman R."/>
            <person name="Puiu D."/>
            <person name="Bianco L."/>
            <person name="Allen B.J."/>
            <person name="Troggio M."/>
            <person name="Leslie C.A."/>
            <person name="Timp W."/>
            <person name="Dendekar A."/>
            <person name="Salzberg S.L."/>
            <person name="Neale D.B."/>
        </authorList>
    </citation>
    <scope>NUCLEOTIDE SEQUENCE</scope>
    <source>
        <tissue evidence="1">Leaves</tissue>
    </source>
</reference>
<dbReference type="EMBL" id="LIHL02000008">
    <property type="protein sequence ID" value="KAF5461818.1"/>
    <property type="molecule type" value="Genomic_DNA"/>
</dbReference>
<gene>
    <name evidence="1" type="ORF">F2P56_017886</name>
</gene>
<dbReference type="PANTHER" id="PTHR47367">
    <property type="entry name" value="AUXIN-REGULATED PROTEIN-LIKE"/>
    <property type="match status" value="1"/>
</dbReference>
<comment type="caution">
    <text evidence="1">The sequence shown here is derived from an EMBL/GenBank/DDBJ whole genome shotgun (WGS) entry which is preliminary data.</text>
</comment>
<dbReference type="Gramene" id="Jr08_05520_p1">
    <property type="protein sequence ID" value="cds.Jr08_05520_p1"/>
    <property type="gene ID" value="Jr08_05520"/>
</dbReference>
<protein>
    <submittedName>
        <fullName evidence="1">Uncharacterized protein</fullName>
    </submittedName>
</protein>
<evidence type="ECO:0000313" key="2">
    <source>
        <dbReference type="Proteomes" id="UP000619265"/>
    </source>
</evidence>
<evidence type="ECO:0000313" key="1">
    <source>
        <dbReference type="EMBL" id="KAF5461818.1"/>
    </source>
</evidence>
<sequence>MPSVTSPQLHEKASGFFSSSAGVKFKEARQSAGTFVGEVSKDAKDNLTDVAERVGLVVKSRWALLQKPSTRQAVQERLICAAASTGTLLRKGVTETKGKVVVGKTKVEEVAKKTAQRSKTLLTDIERWQKGVASTDGKLLKTYYIFAELSFYILLAELDLTVSRKMYCIGDVHYVRLIKLR</sequence>
<dbReference type="Proteomes" id="UP000619265">
    <property type="component" value="Unassembled WGS sequence"/>
</dbReference>
<dbReference type="PANTHER" id="PTHR47367:SF1">
    <property type="entry name" value="OS07G0486500 PROTEIN"/>
    <property type="match status" value="1"/>
</dbReference>
<dbReference type="AlphaFoldDB" id="A0A833UVK4"/>
<accession>A0A833UVK4</accession>
<reference evidence="1" key="1">
    <citation type="submission" date="2015-10" db="EMBL/GenBank/DDBJ databases">
        <authorList>
            <person name="Martinez-Garcia P.J."/>
            <person name="Crepeau M.W."/>
            <person name="Puiu D."/>
            <person name="Gonzalez-Ibeas D."/>
            <person name="Whalen J."/>
            <person name="Stevens K."/>
            <person name="Paul R."/>
            <person name="Butterfield T."/>
            <person name="Britton M."/>
            <person name="Reagan R."/>
            <person name="Chakraborty S."/>
            <person name="Walawage S.L."/>
            <person name="Vasquez-Gross H.A."/>
            <person name="Cardeno C."/>
            <person name="Famula R."/>
            <person name="Pratt K."/>
            <person name="Kuruganti S."/>
            <person name="Aradhya M.K."/>
            <person name="Leslie C.A."/>
            <person name="Dandekar A.M."/>
            <person name="Salzberg S.L."/>
            <person name="Wegrzyn J.L."/>
            <person name="Langley C.H."/>
            <person name="Neale D.B."/>
        </authorList>
    </citation>
    <scope>NUCLEOTIDE SEQUENCE</scope>
    <source>
        <tissue evidence="1">Leaves</tissue>
    </source>
</reference>
<proteinExistence type="predicted"/>
<name>A0A833UVK4_JUGRE</name>